<dbReference type="InterPro" id="IPR003609">
    <property type="entry name" value="Pan_app"/>
</dbReference>
<evidence type="ECO:0000313" key="13">
    <source>
        <dbReference type="Proteomes" id="UP001190926"/>
    </source>
</evidence>
<evidence type="ECO:0000256" key="10">
    <source>
        <dbReference type="SAM" id="SignalP"/>
    </source>
</evidence>
<feature type="region of interest" description="Disordered" evidence="8">
    <location>
        <begin position="396"/>
        <end position="437"/>
    </location>
</feature>
<reference evidence="12 13" key="1">
    <citation type="journal article" date="2021" name="Nat. Commun.">
        <title>Incipient diploidization of the medicinal plant Perilla within 10,000 years.</title>
        <authorList>
            <person name="Zhang Y."/>
            <person name="Shen Q."/>
            <person name="Leng L."/>
            <person name="Zhang D."/>
            <person name="Chen S."/>
            <person name="Shi Y."/>
            <person name="Ning Z."/>
            <person name="Chen S."/>
        </authorList>
    </citation>
    <scope>NUCLEOTIDE SEQUENCE [LARGE SCALE GENOMIC DNA]</scope>
    <source>
        <strain evidence="13">cv. PC099</strain>
    </source>
</reference>
<feature type="transmembrane region" description="Helical" evidence="9">
    <location>
        <begin position="176"/>
        <end position="196"/>
    </location>
</feature>
<comment type="caution">
    <text evidence="12">The sequence shown here is derived from an EMBL/GenBank/DDBJ whole genome shotgun (WGS) entry which is preliminary data.</text>
</comment>
<evidence type="ECO:0000256" key="7">
    <source>
        <dbReference type="ARBA" id="ARBA00023157"/>
    </source>
</evidence>
<keyword evidence="9" id="KW-0812">Transmembrane</keyword>
<dbReference type="GO" id="GO:0005886">
    <property type="term" value="C:plasma membrane"/>
    <property type="evidence" value="ECO:0007669"/>
    <property type="project" value="TreeGrafter"/>
</dbReference>
<evidence type="ECO:0000256" key="9">
    <source>
        <dbReference type="SAM" id="Phobius"/>
    </source>
</evidence>
<feature type="compositionally biased region" description="Low complexity" evidence="8">
    <location>
        <begin position="406"/>
        <end position="425"/>
    </location>
</feature>
<accession>A0AAD4P6R5</accession>
<feature type="domain" description="Apple" evidence="11">
    <location>
        <begin position="86"/>
        <end position="164"/>
    </location>
</feature>
<dbReference type="Pfam" id="PF00954">
    <property type="entry name" value="S_locus_glycop"/>
    <property type="match status" value="1"/>
</dbReference>
<keyword evidence="5 12" id="KW-0418">Kinase</keyword>
<keyword evidence="3 10" id="KW-0732">Signal</keyword>
<evidence type="ECO:0000256" key="4">
    <source>
        <dbReference type="ARBA" id="ARBA00022741"/>
    </source>
</evidence>
<dbReference type="SUPFAM" id="SSF56112">
    <property type="entry name" value="Protein kinase-like (PK-like)"/>
    <property type="match status" value="1"/>
</dbReference>
<evidence type="ECO:0000256" key="8">
    <source>
        <dbReference type="SAM" id="MobiDB-lite"/>
    </source>
</evidence>
<dbReference type="Pfam" id="PF08276">
    <property type="entry name" value="PAN_2"/>
    <property type="match status" value="1"/>
</dbReference>
<gene>
    <name evidence="12" type="ORF">C2S53_011931</name>
</gene>
<dbReference type="Pfam" id="PF07714">
    <property type="entry name" value="PK_Tyr_Ser-Thr"/>
    <property type="match status" value="1"/>
</dbReference>
<dbReference type="Pfam" id="PF11883">
    <property type="entry name" value="DUF3403"/>
    <property type="match status" value="1"/>
</dbReference>
<organism evidence="12 13">
    <name type="scientific">Perilla frutescens var. hirtella</name>
    <name type="common">Perilla citriodora</name>
    <name type="synonym">Perilla setoyensis</name>
    <dbReference type="NCBI Taxonomy" id="608512"/>
    <lineage>
        <taxon>Eukaryota</taxon>
        <taxon>Viridiplantae</taxon>
        <taxon>Streptophyta</taxon>
        <taxon>Embryophyta</taxon>
        <taxon>Tracheophyta</taxon>
        <taxon>Spermatophyta</taxon>
        <taxon>Magnoliopsida</taxon>
        <taxon>eudicotyledons</taxon>
        <taxon>Gunneridae</taxon>
        <taxon>Pentapetalae</taxon>
        <taxon>asterids</taxon>
        <taxon>lamiids</taxon>
        <taxon>Lamiales</taxon>
        <taxon>Lamiaceae</taxon>
        <taxon>Nepetoideae</taxon>
        <taxon>Elsholtzieae</taxon>
        <taxon>Perilla</taxon>
    </lineage>
</organism>
<evidence type="ECO:0000256" key="1">
    <source>
        <dbReference type="ARBA" id="ARBA00022527"/>
    </source>
</evidence>
<dbReference type="PROSITE" id="PS50948">
    <property type="entry name" value="PAN"/>
    <property type="match status" value="1"/>
</dbReference>
<dbReference type="CDD" id="cd01098">
    <property type="entry name" value="PAN_AP_plant"/>
    <property type="match status" value="1"/>
</dbReference>
<evidence type="ECO:0000256" key="2">
    <source>
        <dbReference type="ARBA" id="ARBA00022679"/>
    </source>
</evidence>
<dbReference type="InterPro" id="IPR000858">
    <property type="entry name" value="S_locus_glycoprot_dom"/>
</dbReference>
<evidence type="ECO:0000313" key="12">
    <source>
        <dbReference type="EMBL" id="KAH6829014.1"/>
    </source>
</evidence>
<dbReference type="Gene3D" id="3.30.200.20">
    <property type="entry name" value="Phosphorylase Kinase, domain 1"/>
    <property type="match status" value="1"/>
</dbReference>
<dbReference type="EMBL" id="SDAM02000113">
    <property type="protein sequence ID" value="KAH6829014.1"/>
    <property type="molecule type" value="Genomic_DNA"/>
</dbReference>
<keyword evidence="6" id="KW-0067">ATP-binding</keyword>
<name>A0AAD4P6R5_PERFH</name>
<dbReference type="AlphaFoldDB" id="A0AAD4P6R5"/>
<dbReference type="SMART" id="SM00473">
    <property type="entry name" value="PAN_AP"/>
    <property type="match status" value="1"/>
</dbReference>
<dbReference type="PANTHER" id="PTHR27002">
    <property type="entry name" value="RECEPTOR-LIKE SERINE/THREONINE-PROTEIN KINASE SD1-8"/>
    <property type="match status" value="1"/>
</dbReference>
<dbReference type="InterPro" id="IPR001245">
    <property type="entry name" value="Ser-Thr/Tyr_kinase_cat_dom"/>
</dbReference>
<dbReference type="InterPro" id="IPR011009">
    <property type="entry name" value="Kinase-like_dom_sf"/>
</dbReference>
<feature type="chain" id="PRO_5042147648" evidence="10">
    <location>
        <begin position="25"/>
        <end position="437"/>
    </location>
</feature>
<sequence length="437" mass="47719">MLIRVNFVISAIVYYSWWARLCRAQGNSNTSTGPCGGNGVCGAFGSCNAQDSPICSCLPGFTAQNRQEWDSGNWSSGCQRRASLNCHNGTTNDGFLKLQSMKISGYSARFSGPKDQCEARCLRNCSCLAYAFDSGIGCMFWSIALIDVQEFSTGSGSDLYVRVSLSDLDKKDSKKIIIILVVVGFVVISICTYFCWKWIARRGKRKTIELGNARDNSPEDAPSQVNLEDLPLFKFEVLANATNNFSEANWLGKGGFGPVYMIRPISLSASQLKNGLQISFPCSGYMAPEYAMEGRFSEKSDIFSIGVLILEIATGRRNTSFYPKEGSLNLLGHVWTAWNEDNAATLIDPRVSSSSNQAEVTRCMHIGLLCVQELPKDRPSVSAVLSMLSSETIELPEPKQSAFSIKSSRSDTGASSSQQSKSSASMNNITLTMVDGR</sequence>
<dbReference type="GO" id="GO:0004674">
    <property type="term" value="F:protein serine/threonine kinase activity"/>
    <property type="evidence" value="ECO:0007669"/>
    <property type="project" value="UniProtKB-KW"/>
</dbReference>
<dbReference type="Gene3D" id="1.10.510.10">
    <property type="entry name" value="Transferase(Phosphotransferase) domain 1"/>
    <property type="match status" value="1"/>
</dbReference>
<dbReference type="GO" id="GO:0048544">
    <property type="term" value="P:recognition of pollen"/>
    <property type="evidence" value="ECO:0007669"/>
    <property type="project" value="InterPro"/>
</dbReference>
<keyword evidence="9" id="KW-0472">Membrane</keyword>
<dbReference type="PANTHER" id="PTHR27002:SF1082">
    <property type="entry name" value="OS06G0693000 PROTEIN"/>
    <property type="match status" value="1"/>
</dbReference>
<keyword evidence="7" id="KW-1015">Disulfide bond</keyword>
<keyword evidence="2" id="KW-0808">Transferase</keyword>
<keyword evidence="13" id="KW-1185">Reference proteome</keyword>
<protein>
    <submittedName>
        <fullName evidence="12">S-locus lectin protein kinase family protein</fullName>
    </submittedName>
</protein>
<evidence type="ECO:0000256" key="3">
    <source>
        <dbReference type="ARBA" id="ARBA00022729"/>
    </source>
</evidence>
<evidence type="ECO:0000256" key="5">
    <source>
        <dbReference type="ARBA" id="ARBA00022777"/>
    </source>
</evidence>
<keyword evidence="4" id="KW-0547">Nucleotide-binding</keyword>
<evidence type="ECO:0000259" key="11">
    <source>
        <dbReference type="PROSITE" id="PS50948"/>
    </source>
</evidence>
<proteinExistence type="predicted"/>
<dbReference type="GO" id="GO:0005524">
    <property type="term" value="F:ATP binding"/>
    <property type="evidence" value="ECO:0007669"/>
    <property type="project" value="UniProtKB-KW"/>
</dbReference>
<evidence type="ECO:0000256" key="6">
    <source>
        <dbReference type="ARBA" id="ARBA00022840"/>
    </source>
</evidence>
<keyword evidence="9" id="KW-1133">Transmembrane helix</keyword>
<feature type="signal peptide" evidence="10">
    <location>
        <begin position="1"/>
        <end position="24"/>
    </location>
</feature>
<keyword evidence="1" id="KW-0723">Serine/threonine-protein kinase</keyword>
<dbReference type="Proteomes" id="UP001190926">
    <property type="component" value="Unassembled WGS sequence"/>
</dbReference>
<dbReference type="InterPro" id="IPR021820">
    <property type="entry name" value="S-locus_recpt_kinase_C"/>
</dbReference>